<evidence type="ECO:0000256" key="1">
    <source>
        <dbReference type="SAM" id="SignalP"/>
    </source>
</evidence>
<dbReference type="InterPro" id="IPR013830">
    <property type="entry name" value="SGNH_hydro"/>
</dbReference>
<dbReference type="Proteomes" id="UP000326287">
    <property type="component" value="Chromosome"/>
</dbReference>
<feature type="chain" id="PRO_5024890783" evidence="1">
    <location>
        <begin position="27"/>
        <end position="211"/>
    </location>
</feature>
<gene>
    <name evidence="3" type="ORF">EY643_09440</name>
</gene>
<proteinExistence type="predicted"/>
<dbReference type="InterPro" id="IPR036514">
    <property type="entry name" value="SGNH_hydro_sf"/>
</dbReference>
<dbReference type="GO" id="GO:0004622">
    <property type="term" value="F:phosphatidylcholine lysophospholipase activity"/>
    <property type="evidence" value="ECO:0007669"/>
    <property type="project" value="TreeGrafter"/>
</dbReference>
<evidence type="ECO:0000313" key="4">
    <source>
        <dbReference type="Proteomes" id="UP000326287"/>
    </source>
</evidence>
<organism evidence="3 4">
    <name type="scientific">Halioglobus maricola</name>
    <dbReference type="NCBI Taxonomy" id="2601894"/>
    <lineage>
        <taxon>Bacteria</taxon>
        <taxon>Pseudomonadati</taxon>
        <taxon>Pseudomonadota</taxon>
        <taxon>Gammaproteobacteria</taxon>
        <taxon>Cellvibrionales</taxon>
        <taxon>Halieaceae</taxon>
        <taxon>Halioglobus</taxon>
    </lineage>
</organism>
<feature type="domain" description="SGNH hydrolase-type esterase" evidence="2">
    <location>
        <begin position="35"/>
        <end position="195"/>
    </location>
</feature>
<dbReference type="AlphaFoldDB" id="A0A5P9NK08"/>
<dbReference type="CDD" id="cd01822">
    <property type="entry name" value="Lysophospholipase_L1_like"/>
    <property type="match status" value="1"/>
</dbReference>
<dbReference type="SUPFAM" id="SSF52266">
    <property type="entry name" value="SGNH hydrolase"/>
    <property type="match status" value="1"/>
</dbReference>
<dbReference type="Pfam" id="PF13472">
    <property type="entry name" value="Lipase_GDSL_2"/>
    <property type="match status" value="1"/>
</dbReference>
<name>A0A5P9NK08_9GAMM</name>
<evidence type="ECO:0000313" key="3">
    <source>
        <dbReference type="EMBL" id="QFU75865.1"/>
    </source>
</evidence>
<keyword evidence="1" id="KW-0732">Signal</keyword>
<dbReference type="EMBL" id="CP036422">
    <property type="protein sequence ID" value="QFU75865.1"/>
    <property type="molecule type" value="Genomic_DNA"/>
</dbReference>
<dbReference type="InterPro" id="IPR051532">
    <property type="entry name" value="Ester_Hydrolysis_Enzymes"/>
</dbReference>
<sequence>MQCSLYRLLRIVAVLGFLLAPSLATAQQTGNSILVLGDSISAAYGMSLQEGWVALLERQIAQDHPGTVVVNSSISGETTGGALRRLPALLEEHEPTLVIVELGGNDGLRGFPLSAFRDNLSELARVSQGAGAAVLFLPMEIPPNYGSRYTRGFRESFTLVAETSGSQLAPFILEDVAVHPELMQDDGIHPKASAQQTMLDAVYPAILEALP</sequence>
<protein>
    <submittedName>
        <fullName evidence="3">Arylesterase</fullName>
    </submittedName>
</protein>
<keyword evidence="4" id="KW-1185">Reference proteome</keyword>
<dbReference type="Gene3D" id="3.40.50.1110">
    <property type="entry name" value="SGNH hydrolase"/>
    <property type="match status" value="1"/>
</dbReference>
<accession>A0A5P9NK08</accession>
<dbReference type="KEGG" id="halc:EY643_09440"/>
<dbReference type="OrthoDB" id="9786188at2"/>
<dbReference type="RefSeq" id="WP_152661972.1">
    <property type="nucleotide sequence ID" value="NZ_CP036422.1"/>
</dbReference>
<dbReference type="PANTHER" id="PTHR30383:SF24">
    <property type="entry name" value="THIOESTERASE 1_PROTEASE 1_LYSOPHOSPHOLIPASE L1"/>
    <property type="match status" value="1"/>
</dbReference>
<feature type="signal peptide" evidence="1">
    <location>
        <begin position="1"/>
        <end position="26"/>
    </location>
</feature>
<reference evidence="3 4" key="1">
    <citation type="submission" date="2019-02" db="EMBL/GenBank/DDBJ databases">
        <authorList>
            <person name="Li S.-H."/>
        </authorList>
    </citation>
    <scope>NUCLEOTIDE SEQUENCE [LARGE SCALE GENOMIC DNA]</scope>
    <source>
        <strain evidence="3 4">IMCC14385</strain>
    </source>
</reference>
<dbReference type="PANTHER" id="PTHR30383">
    <property type="entry name" value="THIOESTERASE 1/PROTEASE 1/LYSOPHOSPHOLIPASE L1"/>
    <property type="match status" value="1"/>
</dbReference>
<evidence type="ECO:0000259" key="2">
    <source>
        <dbReference type="Pfam" id="PF13472"/>
    </source>
</evidence>